<dbReference type="Proteomes" id="UP001347796">
    <property type="component" value="Unassembled WGS sequence"/>
</dbReference>
<comment type="caution">
    <text evidence="1">The sequence shown here is derived from an EMBL/GenBank/DDBJ whole genome shotgun (WGS) entry which is preliminary data.</text>
</comment>
<protein>
    <submittedName>
        <fullName evidence="1">Uncharacterized protein</fullName>
    </submittedName>
</protein>
<accession>A0AAN8K9J6</accession>
<evidence type="ECO:0000313" key="2">
    <source>
        <dbReference type="Proteomes" id="UP001347796"/>
    </source>
</evidence>
<evidence type="ECO:0000313" key="1">
    <source>
        <dbReference type="EMBL" id="KAK6191202.1"/>
    </source>
</evidence>
<proteinExistence type="predicted"/>
<organism evidence="1 2">
    <name type="scientific">Patella caerulea</name>
    <name type="common">Rayed Mediterranean limpet</name>
    <dbReference type="NCBI Taxonomy" id="87958"/>
    <lineage>
        <taxon>Eukaryota</taxon>
        <taxon>Metazoa</taxon>
        <taxon>Spiralia</taxon>
        <taxon>Lophotrochozoa</taxon>
        <taxon>Mollusca</taxon>
        <taxon>Gastropoda</taxon>
        <taxon>Patellogastropoda</taxon>
        <taxon>Patelloidea</taxon>
        <taxon>Patellidae</taxon>
        <taxon>Patella</taxon>
    </lineage>
</organism>
<keyword evidence="2" id="KW-1185">Reference proteome</keyword>
<dbReference type="AlphaFoldDB" id="A0AAN8K9J6"/>
<name>A0AAN8K9J6_PATCE</name>
<sequence>MHMSPRPSAVDFIRLSIEKLKLNQELEESSTGHKTSRKKLFTEESKTTELKETLIVEDTCTSFEKIPTCTASDQDSEDKFTAAKQLFNVPLFLEQTDEKISEGDFGELFTMFKSQIISVDKLAFLIMKCPSLNMAIKQILLKEMESSLQTKYKKNNSSLYFHNVE</sequence>
<reference evidence="1 2" key="1">
    <citation type="submission" date="2024-01" db="EMBL/GenBank/DDBJ databases">
        <title>The genome of the rayed Mediterranean limpet Patella caerulea (Linnaeus, 1758).</title>
        <authorList>
            <person name="Anh-Thu Weber A."/>
            <person name="Halstead-Nussloch G."/>
        </authorList>
    </citation>
    <scope>NUCLEOTIDE SEQUENCE [LARGE SCALE GENOMIC DNA]</scope>
    <source>
        <strain evidence="1">AATW-2023a</strain>
        <tissue evidence="1">Whole specimen</tissue>
    </source>
</reference>
<gene>
    <name evidence="1" type="ORF">SNE40_002940</name>
</gene>
<dbReference type="EMBL" id="JAZGQO010000002">
    <property type="protein sequence ID" value="KAK6191202.1"/>
    <property type="molecule type" value="Genomic_DNA"/>
</dbReference>